<dbReference type="Pfam" id="PF05903">
    <property type="entry name" value="Peptidase_C97"/>
    <property type="match status" value="1"/>
</dbReference>
<dbReference type="InterPro" id="IPR008580">
    <property type="entry name" value="PPPDE_dom"/>
</dbReference>
<keyword evidence="7" id="KW-1185">Reference proteome</keyword>
<dbReference type="GO" id="GO:0070646">
    <property type="term" value="P:protein modification by small protein removal"/>
    <property type="evidence" value="ECO:0007669"/>
    <property type="project" value="TreeGrafter"/>
</dbReference>
<keyword evidence="2" id="KW-0645">Protease</keyword>
<dbReference type="GO" id="GO:0006508">
    <property type="term" value="P:proteolysis"/>
    <property type="evidence" value="ECO:0007669"/>
    <property type="project" value="UniProtKB-KW"/>
</dbReference>
<dbReference type="GO" id="GO:0008233">
    <property type="term" value="F:peptidase activity"/>
    <property type="evidence" value="ECO:0007669"/>
    <property type="project" value="UniProtKB-KW"/>
</dbReference>
<feature type="domain" description="PPPDE" evidence="5">
    <location>
        <begin position="3"/>
        <end position="143"/>
    </location>
</feature>
<dbReference type="InterPro" id="IPR042266">
    <property type="entry name" value="PPPDE_sf"/>
</dbReference>
<dbReference type="Proteomes" id="UP001300502">
    <property type="component" value="Unassembled WGS sequence"/>
</dbReference>
<evidence type="ECO:0000256" key="2">
    <source>
        <dbReference type="ARBA" id="ARBA00022670"/>
    </source>
</evidence>
<accession>A0AAV9IFL1</accession>
<evidence type="ECO:0000256" key="1">
    <source>
        <dbReference type="ARBA" id="ARBA00008140"/>
    </source>
</evidence>
<dbReference type="SMART" id="SM01179">
    <property type="entry name" value="DUF862"/>
    <property type="match status" value="1"/>
</dbReference>
<comment type="caution">
    <text evidence="6">The sequence shown here is derived from an EMBL/GenBank/DDBJ whole genome shotgun (WGS) entry which is preliminary data.</text>
</comment>
<evidence type="ECO:0000313" key="7">
    <source>
        <dbReference type="Proteomes" id="UP001300502"/>
    </source>
</evidence>
<organism evidence="6 7">
    <name type="scientific">Galdieria yellowstonensis</name>
    <dbReference type="NCBI Taxonomy" id="3028027"/>
    <lineage>
        <taxon>Eukaryota</taxon>
        <taxon>Rhodophyta</taxon>
        <taxon>Bangiophyceae</taxon>
        <taxon>Galdieriales</taxon>
        <taxon>Galdieriaceae</taxon>
        <taxon>Galdieria</taxon>
    </lineage>
</organism>
<gene>
    <name evidence="6" type="ORF">GAYE_SCF20G4047</name>
</gene>
<dbReference type="PANTHER" id="PTHR12378:SF7">
    <property type="entry name" value="DESUMOYLATING ISOPEPTIDASE 1"/>
    <property type="match status" value="1"/>
</dbReference>
<dbReference type="AlphaFoldDB" id="A0AAV9IFL1"/>
<feature type="region of interest" description="Disordered" evidence="4">
    <location>
        <begin position="157"/>
        <end position="184"/>
    </location>
</feature>
<sequence>MPELVVLHVYDLSQGLARQWSSLILGTQLEGIWHTGIVVFSREFFYGGGICVDTPARTPYGSPVKTIPLGETSKTFEEFQSFLSTISHKYSFEKYDLLENNCNNFTNECSLFLLNKSIPDDILHLPSIALNTPFGQMLRPLITNLQQQFRQNFGSSSVLTSGHSSNSVGFQKTQGSKEVDQSDSVPDVKSLKDYLSIEYKNPFLFESFDEKKVVSKLHQLIPTAENLSNERLLELAVNGEPSTLFPLLDKLRFDILQDQTLAHSIARLCLSDILQKHCSESSPWSTTIMSLRLLTNMFRYDEIVTEFLRQPCHQEVVVKSLCYSFVHPKPSVVETGCAALYNFCRLLYFSDITLSEETLFQLAHDFFSFITRDTACNCGNQQGTHMLLSLTFLCVYNESLLELARAMEIPACPFLKQTEHLSLKTRMVVDKLQKFLK</sequence>
<dbReference type="PANTHER" id="PTHR12378">
    <property type="entry name" value="DESUMOYLATING ISOPEPTIDASE"/>
    <property type="match status" value="1"/>
</dbReference>
<dbReference type="InterPro" id="IPR011989">
    <property type="entry name" value="ARM-like"/>
</dbReference>
<comment type="similarity">
    <text evidence="1">Belongs to the DeSI family.</text>
</comment>
<reference evidence="6 7" key="1">
    <citation type="submission" date="2022-07" db="EMBL/GenBank/DDBJ databases">
        <title>Genome-wide signatures of adaptation to extreme environments.</title>
        <authorList>
            <person name="Cho C.H."/>
            <person name="Yoon H.S."/>
        </authorList>
    </citation>
    <scope>NUCLEOTIDE SEQUENCE [LARGE SCALE GENOMIC DNA]</scope>
    <source>
        <strain evidence="6 7">108.79 E11</strain>
    </source>
</reference>
<dbReference type="EMBL" id="JANCYU010000037">
    <property type="protein sequence ID" value="KAK4526133.1"/>
    <property type="molecule type" value="Genomic_DNA"/>
</dbReference>
<dbReference type="Gene3D" id="1.25.10.10">
    <property type="entry name" value="Leucine-rich Repeat Variant"/>
    <property type="match status" value="1"/>
</dbReference>
<feature type="compositionally biased region" description="Low complexity" evidence="4">
    <location>
        <begin position="157"/>
        <end position="167"/>
    </location>
</feature>
<dbReference type="Gene3D" id="3.90.1720.30">
    <property type="entry name" value="PPPDE domains"/>
    <property type="match status" value="1"/>
</dbReference>
<protein>
    <recommendedName>
        <fullName evidence="5">PPPDE domain-containing protein</fullName>
    </recommendedName>
</protein>
<keyword evidence="3" id="KW-0378">Hydrolase</keyword>
<dbReference type="PROSITE" id="PS51858">
    <property type="entry name" value="PPPDE"/>
    <property type="match status" value="1"/>
</dbReference>
<evidence type="ECO:0000256" key="4">
    <source>
        <dbReference type="SAM" id="MobiDB-lite"/>
    </source>
</evidence>
<evidence type="ECO:0000256" key="3">
    <source>
        <dbReference type="ARBA" id="ARBA00022801"/>
    </source>
</evidence>
<name>A0AAV9IFL1_9RHOD</name>
<evidence type="ECO:0000313" key="6">
    <source>
        <dbReference type="EMBL" id="KAK4526133.1"/>
    </source>
</evidence>
<proteinExistence type="inferred from homology"/>
<evidence type="ECO:0000259" key="5">
    <source>
        <dbReference type="PROSITE" id="PS51858"/>
    </source>
</evidence>